<keyword evidence="4" id="KW-1185">Reference proteome</keyword>
<dbReference type="AlphaFoldDB" id="A0AA40I2Q5"/>
<evidence type="ECO:0000256" key="1">
    <source>
        <dbReference type="SAM" id="MobiDB-lite"/>
    </source>
</evidence>
<dbReference type="PANTHER" id="PTHR47063:SF1">
    <property type="entry name" value="RIBONUCLEASE H2 SUBUNIT C"/>
    <property type="match status" value="1"/>
</dbReference>
<feature type="compositionally biased region" description="Basic and acidic residues" evidence="1">
    <location>
        <begin position="571"/>
        <end position="581"/>
    </location>
</feature>
<accession>A0AA40I2Q5</accession>
<dbReference type="GO" id="GO:0006401">
    <property type="term" value="P:RNA catabolic process"/>
    <property type="evidence" value="ECO:0007669"/>
    <property type="project" value="InterPro"/>
</dbReference>
<sequence>MGGGGCGWRQAKASAPPVASHTEENLRPSESLRRCGGFRKALRRSRQAARSPALAFDRGGPVRLAVRRCPRPSESLRRCGGFRKALRRSRQAARSPALAFDRGGPVRLAVRRRPRPSESLRRCGGFRKALRRSRQAARSPALAFDRGGPVRLAVRRRPRPSESLRRCGGFRKALRRSRQAARSPALAFDRGGPVRLAVRRRPRPSESLRRCGGFRKALRRSRQAARSPALAFDRGGPVRLAVRRRPRPSESLRRCGGFRKALRRSRQAARSPALAFDRGGPVRLAVRRHPRPSESLRRCGGFRKALRRSRQAARSPALAFDRGGPVRLAVRRHPRPSESLRRCGGFRKALRRSRQAARSPALAFDRGGPVRLAAPQAFRKPPAAMVQTLSSRRQRRRELSVLLAQSATPATLSPAPAPPAGPIVFFIRHWLLVFGESSIYPTIKGLQMHVFNNTGLKNCGKRQKEGQETHENMLNVTNYPRDANQNDNAVPSHTCQNGYHQQINKRQVLARMRRKRNPRALLIRPLRGSHPLRLSTAGETPSAAADHQKWGSELWPQSASHGNHGNPAEDGEQRRGRHGEAPHPPTPRHSAHTPHLLPCEVRVNPPAPVGRFFTPAIRQGPDGLEVSFRGRSLRGEEVEVSPGLLGYVMVMEEQSVGKQDFSAGSDKEEQELVEPPEALEWDFDRFIHASASFSRFTLWDLESIPGPDAKVRAALTSPSLAEAIHKQDQDLRGAGSLSLPEGPGLSHPAWGRAKTWTILLAAVLSQILTAQKRSGVRTLKGPKSRMWLPSRGLLTADLRKHQQLLSVHSRDIAGVLKLRPAGHMRGREAARVPEANFQEVSGAVGIVPAAMVLQCLAHFLEIGPAGLLRELSEGLVHQQTDSQPAPPRSKAKAGELSVCLCQHKAFRKPPPRRRLSEGLGHQRTDSQLVHQNHSRIYVPSGDFIGHDGTGGKSIYGEKFVDKNFILKHTGPVILFTENVGPNTVVPSFHLHCQPEWLNGKHVVFGQVKEGLDIVTAVEHFGSRNGKTSKKITIADCGQL</sequence>
<dbReference type="Proteomes" id="UP001177744">
    <property type="component" value="Unassembled WGS sequence"/>
</dbReference>
<comment type="caution">
    <text evidence="3">The sequence shown here is derived from an EMBL/GenBank/DDBJ whole genome shotgun (WGS) entry which is preliminary data.</text>
</comment>
<name>A0AA40I2Q5_CNENI</name>
<dbReference type="InterPro" id="IPR052863">
    <property type="entry name" value="RNase_H2_subunit_C"/>
</dbReference>
<dbReference type="Pfam" id="PF00160">
    <property type="entry name" value="Pro_isomerase"/>
    <property type="match status" value="1"/>
</dbReference>
<dbReference type="PANTHER" id="PTHR47063">
    <property type="entry name" value="RIBONUCLEASE H2 SUBUNIT C"/>
    <property type="match status" value="1"/>
</dbReference>
<feature type="compositionally biased region" description="Basic and acidic residues" evidence="1">
    <location>
        <begin position="21"/>
        <end position="31"/>
    </location>
</feature>
<reference evidence="3" key="1">
    <citation type="submission" date="2023-06" db="EMBL/GenBank/DDBJ databases">
        <title>Reference genome for the Northern bat (Eptesicus nilssonii), a most northern bat species.</title>
        <authorList>
            <person name="Laine V.N."/>
            <person name="Pulliainen A.T."/>
            <person name="Lilley T.M."/>
        </authorList>
    </citation>
    <scope>NUCLEOTIDE SEQUENCE</scope>
    <source>
        <strain evidence="3">BLF_Eptnil</strain>
        <tissue evidence="3">Kidney</tissue>
    </source>
</reference>
<feature type="region of interest" description="Disordered" evidence="1">
    <location>
        <begin position="1"/>
        <end position="31"/>
    </location>
</feature>
<dbReference type="EMBL" id="JAULJE010000006">
    <property type="protein sequence ID" value="KAK1341948.1"/>
    <property type="molecule type" value="Genomic_DNA"/>
</dbReference>
<dbReference type="InterPro" id="IPR029000">
    <property type="entry name" value="Cyclophilin-like_dom_sf"/>
</dbReference>
<dbReference type="CDD" id="cd09271">
    <property type="entry name" value="RNase_H2-C"/>
    <property type="match status" value="1"/>
</dbReference>
<dbReference type="SUPFAM" id="SSF50891">
    <property type="entry name" value="Cyclophilin-like"/>
    <property type="match status" value="1"/>
</dbReference>
<dbReference type="Gene3D" id="2.40.128.680">
    <property type="match status" value="1"/>
</dbReference>
<evidence type="ECO:0000313" key="4">
    <source>
        <dbReference type="Proteomes" id="UP001177744"/>
    </source>
</evidence>
<gene>
    <name evidence="3" type="ORF">QTO34_016700</name>
</gene>
<feature type="region of interest" description="Disordered" evidence="1">
    <location>
        <begin position="531"/>
        <end position="601"/>
    </location>
</feature>
<evidence type="ECO:0000259" key="2">
    <source>
        <dbReference type="PROSITE" id="PS50072"/>
    </source>
</evidence>
<dbReference type="InterPro" id="IPR013924">
    <property type="entry name" value="RNase_H2_suC"/>
</dbReference>
<organism evidence="3 4">
    <name type="scientific">Cnephaeus nilssonii</name>
    <name type="common">Northern bat</name>
    <name type="synonym">Eptesicus nilssonii</name>
    <dbReference type="NCBI Taxonomy" id="3371016"/>
    <lineage>
        <taxon>Eukaryota</taxon>
        <taxon>Metazoa</taxon>
        <taxon>Chordata</taxon>
        <taxon>Craniata</taxon>
        <taxon>Vertebrata</taxon>
        <taxon>Euteleostomi</taxon>
        <taxon>Mammalia</taxon>
        <taxon>Eutheria</taxon>
        <taxon>Laurasiatheria</taxon>
        <taxon>Chiroptera</taxon>
        <taxon>Yangochiroptera</taxon>
        <taxon>Vespertilionidae</taxon>
        <taxon>Cnephaeus</taxon>
    </lineage>
</organism>
<dbReference type="Pfam" id="PF08615">
    <property type="entry name" value="RNase_H2_suC"/>
    <property type="match status" value="1"/>
</dbReference>
<evidence type="ECO:0000313" key="3">
    <source>
        <dbReference type="EMBL" id="KAK1341948.1"/>
    </source>
</evidence>
<feature type="domain" description="PPIase cyclophilin-type" evidence="2">
    <location>
        <begin position="900"/>
        <end position="1038"/>
    </location>
</feature>
<dbReference type="GO" id="GO:0032299">
    <property type="term" value="C:ribonuclease H2 complex"/>
    <property type="evidence" value="ECO:0007669"/>
    <property type="project" value="InterPro"/>
</dbReference>
<dbReference type="Gene3D" id="2.40.100.10">
    <property type="entry name" value="Cyclophilin-like"/>
    <property type="match status" value="1"/>
</dbReference>
<dbReference type="InterPro" id="IPR002130">
    <property type="entry name" value="Cyclophilin-type_PPIase_dom"/>
</dbReference>
<protein>
    <recommendedName>
        <fullName evidence="2">PPIase cyclophilin-type domain-containing protein</fullName>
    </recommendedName>
</protein>
<dbReference type="GO" id="GO:0003755">
    <property type="term" value="F:peptidyl-prolyl cis-trans isomerase activity"/>
    <property type="evidence" value="ECO:0007669"/>
    <property type="project" value="InterPro"/>
</dbReference>
<proteinExistence type="predicted"/>
<dbReference type="PROSITE" id="PS50072">
    <property type="entry name" value="CSA_PPIASE_2"/>
    <property type="match status" value="1"/>
</dbReference>